<feature type="domain" description="DDH" evidence="1">
    <location>
        <begin position="95"/>
        <end position="230"/>
    </location>
</feature>
<dbReference type="AlphaFoldDB" id="A0AAD9T5K8"/>
<dbReference type="InterPro" id="IPR051673">
    <property type="entry name" value="SSDNA_exonuclease_RecJ"/>
</dbReference>
<proteinExistence type="predicted"/>
<organism evidence="2 3">
    <name type="scientific">Diplocarpon rosae</name>
    <dbReference type="NCBI Taxonomy" id="946125"/>
    <lineage>
        <taxon>Eukaryota</taxon>
        <taxon>Fungi</taxon>
        <taxon>Dikarya</taxon>
        <taxon>Ascomycota</taxon>
        <taxon>Pezizomycotina</taxon>
        <taxon>Leotiomycetes</taxon>
        <taxon>Helotiales</taxon>
        <taxon>Drepanopezizaceae</taxon>
        <taxon>Diplocarpon</taxon>
    </lineage>
</organism>
<reference evidence="2" key="1">
    <citation type="submission" date="2023-06" db="EMBL/GenBank/DDBJ databases">
        <title>Draft genome of Marssonina rosae.</title>
        <authorList>
            <person name="Cheng Q."/>
        </authorList>
    </citation>
    <scope>NUCLEOTIDE SEQUENCE</scope>
    <source>
        <strain evidence="2">R4</strain>
    </source>
</reference>
<dbReference type="PANTHER" id="PTHR30255">
    <property type="entry name" value="SINGLE-STRANDED-DNA-SPECIFIC EXONUCLEASE RECJ"/>
    <property type="match status" value="1"/>
</dbReference>
<accession>A0AAD9T5K8</accession>
<dbReference type="Proteomes" id="UP001285354">
    <property type="component" value="Unassembled WGS sequence"/>
</dbReference>
<dbReference type="Pfam" id="PF01368">
    <property type="entry name" value="DHH"/>
    <property type="match status" value="1"/>
</dbReference>
<evidence type="ECO:0000313" key="2">
    <source>
        <dbReference type="EMBL" id="KAK2629004.1"/>
    </source>
</evidence>
<dbReference type="EMBL" id="JAUBYV010000002">
    <property type="protein sequence ID" value="KAK2629004.1"/>
    <property type="molecule type" value="Genomic_DNA"/>
</dbReference>
<dbReference type="PANTHER" id="PTHR30255:SF2">
    <property type="entry name" value="SINGLE-STRANDED-DNA-SPECIFIC EXONUCLEASE RECJ"/>
    <property type="match status" value="1"/>
</dbReference>
<keyword evidence="3" id="KW-1185">Reference proteome</keyword>
<gene>
    <name evidence="2" type="ORF">QTJ16_002107</name>
</gene>
<evidence type="ECO:0000259" key="1">
    <source>
        <dbReference type="Pfam" id="PF01368"/>
    </source>
</evidence>
<evidence type="ECO:0000313" key="3">
    <source>
        <dbReference type="Proteomes" id="UP001285354"/>
    </source>
</evidence>
<dbReference type="GO" id="GO:0004527">
    <property type="term" value="F:exonuclease activity"/>
    <property type="evidence" value="ECO:0007669"/>
    <property type="project" value="UniProtKB-KW"/>
</dbReference>
<dbReference type="InterPro" id="IPR038763">
    <property type="entry name" value="DHH_sf"/>
</dbReference>
<name>A0AAD9T5K8_9HELO</name>
<sequence>MLRLFDRTPFRSTSPRNCQLVSPLLISIASKRSMKRRAGTSAEPRAKKAPKLADYCRTPARRDSEGVEIWPAPASQIVAARAFLQNCAGAQKPTLIVPDKDADGLSAGVIVHRTLVKLGLNSELLDVHLVQKGSNVHEGLERAFMREKKAEFIIVLDQGSRGGPAIVDDENAKSLVIDHHLSDEFPRRAEVVSACHCPPVAPTSLITYEICKDLHQEIASDCGYLCAIGTHGDLGNTLKWLPPFPDMTETFRKHTKKLINDCVSYINAPRRTGTYDVISAWHALLNAKDPKEIMSNRRLAEARKEVNMEVERQTHTPPKFSKDGKIAVLKINSKAQVHPVIATRWASHLKSNALEIIMVANYGYLPGKVNFSCRIARCAKDREPPVNIIDSLKAVADLDTGDLVRRLGESFARGHKEASGGIVPTGEFEELCALMRVGEKPDKVEGELAKKKQGAQKNTLDKYF</sequence>
<dbReference type="InterPro" id="IPR001667">
    <property type="entry name" value="DDH_dom"/>
</dbReference>
<dbReference type="SUPFAM" id="SSF64182">
    <property type="entry name" value="DHH phosphoesterases"/>
    <property type="match status" value="1"/>
</dbReference>
<comment type="caution">
    <text evidence="2">The sequence shown here is derived from an EMBL/GenBank/DDBJ whole genome shotgun (WGS) entry which is preliminary data.</text>
</comment>
<protein>
    <recommendedName>
        <fullName evidence="1">DDH domain-containing protein</fullName>
    </recommendedName>
</protein>
<dbReference type="Gene3D" id="3.90.1640.30">
    <property type="match status" value="1"/>
</dbReference>